<feature type="compositionally biased region" description="Low complexity" evidence="6">
    <location>
        <begin position="237"/>
        <end position="249"/>
    </location>
</feature>
<evidence type="ECO:0000256" key="4">
    <source>
        <dbReference type="ARBA" id="ARBA00023242"/>
    </source>
</evidence>
<sequence>MSEEKGGGEPPKDLRCGHNDGKGWQCKRWKFEDEQHCQQHHKTRSNTNNIKDEEIIERVLEYKSNNKITEKQVEEEIMGSRWGLRPRKEINFAKIADDDEEEDDDQPFFVKRSRKNVGKKRNKDGQAGKHVKVDSLVKTDQIQADMDGAMGLKAKNKEEGQPFRVKRRRMNVGKKRNKDGQAGKLVKSCMKVAINFVSPENVNECISLAQEFRKLPQNHRAKQDKLEVLWSDGVEISESQESEASAASEGVKVASRESGAKVPDDECMEMAESSEPSDADAMQKAPFNADFGVFDTSFSASKGDVVLEKLIVEGVTDTHSGSIEVSGIVIAPEYRILYDNLCKKFGRIDVDTKVPYLRQTYAALTHGLLRGISVMMSADKSDLSLVAVDEWINIVEFAKSARFNVEWLSSPLLKMREFVTGGRMELCPKGEALATAIGTEAEVTRQLAQARKIVSDLENQPYSAEASRKSLELEVADL</sequence>
<dbReference type="EMBL" id="JADFTS010000001">
    <property type="protein sequence ID" value="KAF9624006.1"/>
    <property type="molecule type" value="Genomic_DNA"/>
</dbReference>
<dbReference type="GO" id="GO:0006357">
    <property type="term" value="P:regulation of transcription by RNA polymerase II"/>
    <property type="evidence" value="ECO:0007669"/>
    <property type="project" value="TreeGrafter"/>
</dbReference>
<dbReference type="InterPro" id="IPR045109">
    <property type="entry name" value="LSDs-like"/>
</dbReference>
<gene>
    <name evidence="8" type="ORF">IFM89_007704</name>
</gene>
<dbReference type="GO" id="GO:0003712">
    <property type="term" value="F:transcription coregulator activity"/>
    <property type="evidence" value="ECO:0007669"/>
    <property type="project" value="TreeGrafter"/>
</dbReference>
<evidence type="ECO:0000256" key="6">
    <source>
        <dbReference type="SAM" id="MobiDB-lite"/>
    </source>
</evidence>
<dbReference type="GO" id="GO:0000118">
    <property type="term" value="C:histone deacetylase complex"/>
    <property type="evidence" value="ECO:0007669"/>
    <property type="project" value="TreeGrafter"/>
</dbReference>
<evidence type="ECO:0000256" key="2">
    <source>
        <dbReference type="ARBA" id="ARBA00006801"/>
    </source>
</evidence>
<keyword evidence="3" id="KW-0479">Metal-binding</keyword>
<dbReference type="GO" id="GO:0000785">
    <property type="term" value="C:chromatin"/>
    <property type="evidence" value="ECO:0007669"/>
    <property type="project" value="TreeGrafter"/>
</dbReference>
<name>A0A835IUT5_9MAGN</name>
<comment type="similarity">
    <text evidence="2">Belongs to the JARID1 histone demethylase family.</text>
</comment>
<reference evidence="8 9" key="1">
    <citation type="submission" date="2020-10" db="EMBL/GenBank/DDBJ databases">
        <title>The Coptis chinensis genome and diversification of protoberbering-type alkaloids.</title>
        <authorList>
            <person name="Wang B."/>
            <person name="Shu S."/>
            <person name="Song C."/>
            <person name="Liu Y."/>
        </authorList>
    </citation>
    <scope>NUCLEOTIDE SEQUENCE [LARGE SCALE GENOMIC DNA]</scope>
    <source>
        <strain evidence="8">HL-2020</strain>
        <tissue evidence="8">Leaf</tissue>
    </source>
</reference>
<dbReference type="Pfam" id="PF08879">
    <property type="entry name" value="WRC"/>
    <property type="match status" value="1"/>
</dbReference>
<keyword evidence="4" id="KW-0539">Nucleus</keyword>
<dbReference type="Gene3D" id="2.60.120.650">
    <property type="entry name" value="Cupin"/>
    <property type="match status" value="1"/>
</dbReference>
<dbReference type="PANTHER" id="PTHR12549:SF11">
    <property type="entry name" value="LYSINE-SPECIFIC DEMETHYLASE JMJ25"/>
    <property type="match status" value="1"/>
</dbReference>
<feature type="domain" description="WRC" evidence="7">
    <location>
        <begin position="10"/>
        <end position="54"/>
    </location>
</feature>
<dbReference type="PROSITE" id="PS51667">
    <property type="entry name" value="WRC"/>
    <property type="match status" value="1"/>
</dbReference>
<evidence type="ECO:0000256" key="1">
    <source>
        <dbReference type="ARBA" id="ARBA00004123"/>
    </source>
</evidence>
<dbReference type="GO" id="GO:0031490">
    <property type="term" value="F:chromatin DNA binding"/>
    <property type="evidence" value="ECO:0007669"/>
    <property type="project" value="TreeGrafter"/>
</dbReference>
<comment type="caution">
    <text evidence="8">The sequence shown here is derived from an EMBL/GenBank/DDBJ whole genome shotgun (WGS) entry which is preliminary data.</text>
</comment>
<evidence type="ECO:0000313" key="9">
    <source>
        <dbReference type="Proteomes" id="UP000631114"/>
    </source>
</evidence>
<protein>
    <recommendedName>
        <fullName evidence="7">WRC domain-containing protein</fullName>
    </recommendedName>
</protein>
<proteinExistence type="inferred from homology"/>
<dbReference type="AlphaFoldDB" id="A0A835IUT5"/>
<dbReference type="PANTHER" id="PTHR12549">
    <property type="entry name" value="JMJC DOMAIN-CONTAINING HISTONE DEMETHYLATION PROTEIN"/>
    <property type="match status" value="1"/>
</dbReference>
<accession>A0A835IUT5</accession>
<dbReference type="GO" id="GO:0032454">
    <property type="term" value="F:histone H3K9 demethylase activity"/>
    <property type="evidence" value="ECO:0007669"/>
    <property type="project" value="InterPro"/>
</dbReference>
<keyword evidence="9" id="KW-1185">Reference proteome</keyword>
<evidence type="ECO:0000256" key="3">
    <source>
        <dbReference type="ARBA" id="ARBA00022723"/>
    </source>
</evidence>
<evidence type="ECO:0000313" key="8">
    <source>
        <dbReference type="EMBL" id="KAF9624006.1"/>
    </source>
</evidence>
<feature type="compositionally biased region" description="Basic and acidic residues" evidence="6">
    <location>
        <begin position="254"/>
        <end position="264"/>
    </location>
</feature>
<dbReference type="Proteomes" id="UP000631114">
    <property type="component" value="Unassembled WGS sequence"/>
</dbReference>
<organism evidence="8 9">
    <name type="scientific">Coptis chinensis</name>
    <dbReference type="NCBI Taxonomy" id="261450"/>
    <lineage>
        <taxon>Eukaryota</taxon>
        <taxon>Viridiplantae</taxon>
        <taxon>Streptophyta</taxon>
        <taxon>Embryophyta</taxon>
        <taxon>Tracheophyta</taxon>
        <taxon>Spermatophyta</taxon>
        <taxon>Magnoliopsida</taxon>
        <taxon>Ranunculales</taxon>
        <taxon>Ranunculaceae</taxon>
        <taxon>Coptidoideae</taxon>
        <taxon>Coptis</taxon>
    </lineage>
</organism>
<dbReference type="GO" id="GO:0046872">
    <property type="term" value="F:metal ion binding"/>
    <property type="evidence" value="ECO:0007669"/>
    <property type="project" value="UniProtKB-KW"/>
</dbReference>
<evidence type="ECO:0000259" key="7">
    <source>
        <dbReference type="PROSITE" id="PS51667"/>
    </source>
</evidence>
<feature type="region of interest" description="Disordered" evidence="6">
    <location>
        <begin position="237"/>
        <end position="281"/>
    </location>
</feature>
<evidence type="ECO:0000256" key="5">
    <source>
        <dbReference type="PROSITE-ProRule" id="PRU01002"/>
    </source>
</evidence>
<comment type="caution">
    <text evidence="5">Lacks conserved residue(s) required for the propagation of feature annotation.</text>
</comment>
<comment type="subcellular location">
    <subcellularLocation>
        <location evidence="1">Nucleus</location>
    </subcellularLocation>
</comment>
<dbReference type="InterPro" id="IPR014977">
    <property type="entry name" value="WRC_dom"/>
</dbReference>
<dbReference type="OrthoDB" id="1667110at2759"/>